<evidence type="ECO:0000313" key="2">
    <source>
        <dbReference type="EMBL" id="EUJ41400.1"/>
    </source>
</evidence>
<evidence type="ECO:0000256" key="1">
    <source>
        <dbReference type="SAM" id="Phobius"/>
    </source>
</evidence>
<gene>
    <name evidence="2" type="ORF">BCAMP_03810</name>
</gene>
<dbReference type="AlphaFoldDB" id="W7CXH4"/>
<sequence length="124" mass="13655">MLITLASGFVAFLIGALWYSVFFKEQWLRAMKVTATEIESNGSSYRPFITTLIIELLVALIVSTLLLHSQLTLPLTGLLLAALVALSAVKTYLFEQKSLTLIGINEGYKISCILIVTISTILFN</sequence>
<keyword evidence="1" id="KW-0812">Transmembrane</keyword>
<evidence type="ECO:0000313" key="3">
    <source>
        <dbReference type="Proteomes" id="UP000019243"/>
    </source>
</evidence>
<dbReference type="STRING" id="1265861.BCAMP_03810"/>
<keyword evidence="3" id="KW-1185">Reference proteome</keyword>
<accession>W7CXH4</accession>
<dbReference type="OrthoDB" id="333057at2"/>
<reference evidence="2 3" key="1">
    <citation type="submission" date="2012-12" db="EMBL/GenBank/DDBJ databases">
        <title>Novel taxa of Listeriaceae from agricultural environments in the United States.</title>
        <authorList>
            <person name="den Bakker H.C."/>
            <person name="Allred A."/>
            <person name="Warchocki S."/>
            <person name="Wright E.M."/>
            <person name="Burrell A."/>
            <person name="Nightingale K.K."/>
            <person name="Kephart D."/>
            <person name="Wiedmann M."/>
        </authorList>
    </citation>
    <scope>NUCLEOTIDE SEQUENCE [LARGE SCALE GENOMIC DNA]</scope>
    <source>
        <strain evidence="2 3">FSL F6-1037</strain>
    </source>
</reference>
<feature type="transmembrane region" description="Helical" evidence="1">
    <location>
        <begin position="44"/>
        <end position="67"/>
    </location>
</feature>
<protein>
    <recommendedName>
        <fullName evidence="4">DUF1761 domain-containing protein</fullName>
    </recommendedName>
</protein>
<feature type="transmembrane region" description="Helical" evidence="1">
    <location>
        <begin position="6"/>
        <end position="23"/>
    </location>
</feature>
<feature type="transmembrane region" description="Helical" evidence="1">
    <location>
        <begin position="73"/>
        <end position="94"/>
    </location>
</feature>
<keyword evidence="1" id="KW-0472">Membrane</keyword>
<organism evidence="2 3">
    <name type="scientific">Brochothrix campestris FSL F6-1037</name>
    <dbReference type="NCBI Taxonomy" id="1265861"/>
    <lineage>
        <taxon>Bacteria</taxon>
        <taxon>Bacillati</taxon>
        <taxon>Bacillota</taxon>
        <taxon>Bacilli</taxon>
        <taxon>Bacillales</taxon>
        <taxon>Listeriaceae</taxon>
        <taxon>Brochothrix</taxon>
    </lineage>
</organism>
<evidence type="ECO:0008006" key="4">
    <source>
        <dbReference type="Google" id="ProtNLM"/>
    </source>
</evidence>
<comment type="caution">
    <text evidence="2">The sequence shown here is derived from an EMBL/GenBank/DDBJ whole genome shotgun (WGS) entry which is preliminary data.</text>
</comment>
<dbReference type="EMBL" id="AODH01000012">
    <property type="protein sequence ID" value="EUJ41400.1"/>
    <property type="molecule type" value="Genomic_DNA"/>
</dbReference>
<dbReference type="Proteomes" id="UP000019243">
    <property type="component" value="Unassembled WGS sequence"/>
</dbReference>
<feature type="transmembrane region" description="Helical" evidence="1">
    <location>
        <begin position="106"/>
        <end position="123"/>
    </location>
</feature>
<name>W7CXH4_9LIST</name>
<dbReference type="RefSeq" id="WP_035313685.1">
    <property type="nucleotide sequence ID" value="NZ_AODH01000012.1"/>
</dbReference>
<proteinExistence type="predicted"/>
<dbReference type="InterPro" id="IPR013879">
    <property type="entry name" value="DUF1761"/>
</dbReference>
<dbReference type="Pfam" id="PF08570">
    <property type="entry name" value="DUF1761"/>
    <property type="match status" value="1"/>
</dbReference>
<keyword evidence="1" id="KW-1133">Transmembrane helix</keyword>